<dbReference type="AlphaFoldDB" id="A0A210R731"/>
<dbReference type="InterPro" id="IPR040079">
    <property type="entry name" value="Glutathione_S-Trfase"/>
</dbReference>
<comment type="similarity">
    <text evidence="1">Belongs to the GST superfamily.</text>
</comment>
<dbReference type="InterPro" id="IPR050213">
    <property type="entry name" value="GST_superfamily"/>
</dbReference>
<reference evidence="5 6" key="1">
    <citation type="journal article" date="2017" name="Nat. Ecol. Evol.">
        <title>Scallop genome provides insights into evolution of bilaterian karyotype and development.</title>
        <authorList>
            <person name="Wang S."/>
            <person name="Zhang J."/>
            <person name="Jiao W."/>
            <person name="Li J."/>
            <person name="Xun X."/>
            <person name="Sun Y."/>
            <person name="Guo X."/>
            <person name="Huan P."/>
            <person name="Dong B."/>
            <person name="Zhang L."/>
            <person name="Hu X."/>
            <person name="Sun X."/>
            <person name="Wang J."/>
            <person name="Zhao C."/>
            <person name="Wang Y."/>
            <person name="Wang D."/>
            <person name="Huang X."/>
            <person name="Wang R."/>
            <person name="Lv J."/>
            <person name="Li Y."/>
            <person name="Zhang Z."/>
            <person name="Liu B."/>
            <person name="Lu W."/>
            <person name="Hui Y."/>
            <person name="Liang J."/>
            <person name="Zhou Z."/>
            <person name="Hou R."/>
            <person name="Li X."/>
            <person name="Liu Y."/>
            <person name="Li H."/>
            <person name="Ning X."/>
            <person name="Lin Y."/>
            <person name="Zhao L."/>
            <person name="Xing Q."/>
            <person name="Dou J."/>
            <person name="Li Y."/>
            <person name="Mao J."/>
            <person name="Guo H."/>
            <person name="Dou H."/>
            <person name="Li T."/>
            <person name="Mu C."/>
            <person name="Jiang W."/>
            <person name="Fu Q."/>
            <person name="Fu X."/>
            <person name="Miao Y."/>
            <person name="Liu J."/>
            <person name="Yu Q."/>
            <person name="Li R."/>
            <person name="Liao H."/>
            <person name="Li X."/>
            <person name="Kong Y."/>
            <person name="Jiang Z."/>
            <person name="Chourrout D."/>
            <person name="Li R."/>
            <person name="Bao Z."/>
        </authorList>
    </citation>
    <scope>NUCLEOTIDE SEQUENCE [LARGE SCALE GENOMIC DNA]</scope>
    <source>
        <strain evidence="5 6">PY_sf001</strain>
    </source>
</reference>
<dbReference type="GO" id="GO:0004364">
    <property type="term" value="F:glutathione transferase activity"/>
    <property type="evidence" value="ECO:0007669"/>
    <property type="project" value="TreeGrafter"/>
</dbReference>
<evidence type="ECO:0000256" key="2">
    <source>
        <dbReference type="ARBA" id="ARBA00022613"/>
    </source>
</evidence>
<keyword evidence="2" id="KW-0273">Eye lens protein</keyword>
<dbReference type="PROSITE" id="PS50404">
    <property type="entry name" value="GST_NTER"/>
    <property type="match status" value="1"/>
</dbReference>
<dbReference type="GO" id="GO:0005212">
    <property type="term" value="F:structural constituent of eye lens"/>
    <property type="evidence" value="ECO:0007669"/>
    <property type="project" value="UniProtKB-KW"/>
</dbReference>
<dbReference type="STRING" id="6573.A0A210R731"/>
<dbReference type="GO" id="GO:0006749">
    <property type="term" value="P:glutathione metabolic process"/>
    <property type="evidence" value="ECO:0007669"/>
    <property type="project" value="TreeGrafter"/>
</dbReference>
<organism evidence="5 6">
    <name type="scientific">Mizuhopecten yessoensis</name>
    <name type="common">Japanese scallop</name>
    <name type="synonym">Patinopecten yessoensis</name>
    <dbReference type="NCBI Taxonomy" id="6573"/>
    <lineage>
        <taxon>Eukaryota</taxon>
        <taxon>Metazoa</taxon>
        <taxon>Spiralia</taxon>
        <taxon>Lophotrochozoa</taxon>
        <taxon>Mollusca</taxon>
        <taxon>Bivalvia</taxon>
        <taxon>Autobranchia</taxon>
        <taxon>Pteriomorphia</taxon>
        <taxon>Pectinida</taxon>
        <taxon>Pectinoidea</taxon>
        <taxon>Pectinidae</taxon>
        <taxon>Mizuhopecten</taxon>
    </lineage>
</organism>
<evidence type="ECO:0000313" key="6">
    <source>
        <dbReference type="Proteomes" id="UP000242188"/>
    </source>
</evidence>
<dbReference type="FunFam" id="3.40.30.10:FF:000035">
    <property type="entry name" value="hematopoietic prostaglandin D synthase"/>
    <property type="match status" value="1"/>
</dbReference>
<evidence type="ECO:0000256" key="1">
    <source>
        <dbReference type="ARBA" id="ARBA00007409"/>
    </source>
</evidence>
<dbReference type="SFLD" id="SFLDS00019">
    <property type="entry name" value="Glutathione_Transferase_(cytos"/>
    <property type="match status" value="1"/>
</dbReference>
<comment type="function">
    <text evidence="3">S-crystallins are structural components of squids and octopi eye lens. Contains relatively little if any GST activity.</text>
</comment>
<comment type="caution">
    <text evidence="5">The sequence shown here is derived from an EMBL/GenBank/DDBJ whole genome shotgun (WGS) entry which is preliminary data.</text>
</comment>
<dbReference type="SUPFAM" id="SSF52833">
    <property type="entry name" value="Thioredoxin-like"/>
    <property type="match status" value="1"/>
</dbReference>
<dbReference type="InterPro" id="IPR004045">
    <property type="entry name" value="Glutathione_S-Trfase_N"/>
</dbReference>
<evidence type="ECO:0000256" key="3">
    <source>
        <dbReference type="ARBA" id="ARBA00049616"/>
    </source>
</evidence>
<protein>
    <submittedName>
        <fullName evidence="5">Glutathione S-transferase 1</fullName>
    </submittedName>
</protein>
<dbReference type="OrthoDB" id="414243at2759"/>
<keyword evidence="5" id="KW-0808">Transferase</keyword>
<accession>A0A210R731</accession>
<dbReference type="SUPFAM" id="SSF47616">
    <property type="entry name" value="GST C-terminal domain-like"/>
    <property type="match status" value="1"/>
</dbReference>
<dbReference type="Gene3D" id="1.20.1050.130">
    <property type="match status" value="1"/>
</dbReference>
<gene>
    <name evidence="5" type="ORF">KP79_PYT11611</name>
</gene>
<keyword evidence="6" id="KW-1185">Reference proteome</keyword>
<dbReference type="Proteomes" id="UP000242188">
    <property type="component" value="Unassembled WGS sequence"/>
</dbReference>
<proteinExistence type="inferred from homology"/>
<feature type="domain" description="GST N-terminal" evidence="4">
    <location>
        <begin position="4"/>
        <end position="82"/>
    </location>
</feature>
<dbReference type="InterPro" id="IPR036282">
    <property type="entry name" value="Glutathione-S-Trfase_C_sf"/>
</dbReference>
<evidence type="ECO:0000313" key="5">
    <source>
        <dbReference type="EMBL" id="OWF56792.1"/>
    </source>
</evidence>
<dbReference type="PANTHER" id="PTHR11571">
    <property type="entry name" value="GLUTATHIONE S-TRANSFERASE"/>
    <property type="match status" value="1"/>
</dbReference>
<name>A0A210R731_MIZYE</name>
<dbReference type="Pfam" id="PF13409">
    <property type="entry name" value="GST_N_2"/>
    <property type="match status" value="1"/>
</dbReference>
<evidence type="ECO:0000259" key="4">
    <source>
        <dbReference type="PROSITE" id="PS50404"/>
    </source>
</evidence>
<dbReference type="CDD" id="cd03039">
    <property type="entry name" value="GST_N_Sigma_like"/>
    <property type="match status" value="1"/>
</dbReference>
<sequence>MPLKPWKVTYFNGRGRAEGIRMVLVEAGVPFEDIRITKQQWATMKESTPTHTLPILELEDGTVLSQSSAILRYLGRKFGMYSDNITEQYRIDLVMNMIDDLVDKILVPTLLEKDPVLKAGKMKTVEAEDLPGYMKVLTRELKAGAFYSRCQNLHCH</sequence>
<dbReference type="EMBL" id="NEDP02000052">
    <property type="protein sequence ID" value="OWF56792.1"/>
    <property type="molecule type" value="Genomic_DNA"/>
</dbReference>
<dbReference type="InterPro" id="IPR036249">
    <property type="entry name" value="Thioredoxin-like_sf"/>
</dbReference>